<evidence type="ECO:0000313" key="2">
    <source>
        <dbReference type="EMBL" id="QJA78983.1"/>
    </source>
</evidence>
<name>A0A6M3IZL0_9ZZZZ</name>
<sequence length="44" mass="4897">MPDYGRDLDIGYPTDKNDLKKAALALQILIDEDLEDGDYPEAGE</sequence>
<organism evidence="1">
    <name type="scientific">viral metagenome</name>
    <dbReference type="NCBI Taxonomy" id="1070528"/>
    <lineage>
        <taxon>unclassified sequences</taxon>
        <taxon>metagenomes</taxon>
        <taxon>organismal metagenomes</taxon>
    </lineage>
</organism>
<accession>A0A6M3IZL0</accession>
<reference evidence="1" key="1">
    <citation type="submission" date="2020-03" db="EMBL/GenBank/DDBJ databases">
        <title>The deep terrestrial virosphere.</title>
        <authorList>
            <person name="Holmfeldt K."/>
            <person name="Nilsson E."/>
            <person name="Simone D."/>
            <person name="Lopez-Fernandez M."/>
            <person name="Wu X."/>
            <person name="de Brujin I."/>
            <person name="Lundin D."/>
            <person name="Andersson A."/>
            <person name="Bertilsson S."/>
            <person name="Dopson M."/>
        </authorList>
    </citation>
    <scope>NUCLEOTIDE SEQUENCE</scope>
    <source>
        <strain evidence="2">MM415A00956</strain>
        <strain evidence="1">MM415B00781</strain>
    </source>
</reference>
<dbReference type="EMBL" id="MT141471">
    <property type="protein sequence ID" value="QJA62447.1"/>
    <property type="molecule type" value="Genomic_DNA"/>
</dbReference>
<protein>
    <submittedName>
        <fullName evidence="1">Uncharacterized protein</fullName>
    </submittedName>
</protein>
<proteinExistence type="predicted"/>
<gene>
    <name evidence="2" type="ORF">MM415A00956_0009</name>
    <name evidence="1" type="ORF">MM415B00781_0024</name>
</gene>
<evidence type="ECO:0000313" key="1">
    <source>
        <dbReference type="EMBL" id="QJA62447.1"/>
    </source>
</evidence>
<dbReference type="EMBL" id="MT142362">
    <property type="protein sequence ID" value="QJA78983.1"/>
    <property type="molecule type" value="Genomic_DNA"/>
</dbReference>
<dbReference type="AlphaFoldDB" id="A0A6M3IZL0"/>